<dbReference type="Gene3D" id="2.160.20.10">
    <property type="entry name" value="Single-stranded right-handed beta-helix, Pectin lyase-like"/>
    <property type="match status" value="1"/>
</dbReference>
<reference evidence="7 8" key="1">
    <citation type="submission" date="2019-09" db="EMBL/GenBank/DDBJ databases">
        <title>Genome sequence of Clostridium sp. EA1.</title>
        <authorList>
            <person name="Poehlein A."/>
            <person name="Bengelsdorf F.R."/>
            <person name="Daniel R."/>
        </authorList>
    </citation>
    <scope>NUCLEOTIDE SEQUENCE [LARGE SCALE GENOMIC DNA]</scope>
    <source>
        <strain evidence="7 8">EA1</strain>
    </source>
</reference>
<organism evidence="7 8">
    <name type="scientific">Caproicibacter fermentans</name>
    <dbReference type="NCBI Taxonomy" id="2576756"/>
    <lineage>
        <taxon>Bacteria</taxon>
        <taxon>Bacillati</taxon>
        <taxon>Bacillota</taxon>
        <taxon>Clostridia</taxon>
        <taxon>Eubacteriales</taxon>
        <taxon>Acutalibacteraceae</taxon>
        <taxon>Caproicibacter</taxon>
    </lineage>
</organism>
<evidence type="ECO:0000313" key="7">
    <source>
        <dbReference type="EMBL" id="MVB10520.1"/>
    </source>
</evidence>
<dbReference type="Proteomes" id="UP000469440">
    <property type="component" value="Unassembled WGS sequence"/>
</dbReference>
<dbReference type="PANTHER" id="PTHR31321">
    <property type="entry name" value="ACYL-COA THIOESTER HYDROLASE YBHC-RELATED"/>
    <property type="match status" value="1"/>
</dbReference>
<feature type="domain" description="Pectinesterase catalytic" evidence="6">
    <location>
        <begin position="137"/>
        <end position="271"/>
    </location>
</feature>
<evidence type="ECO:0000256" key="5">
    <source>
        <dbReference type="RuleBase" id="RU000589"/>
    </source>
</evidence>
<keyword evidence="3 5" id="KW-0063">Aspartyl esterase</keyword>
<keyword evidence="2 5" id="KW-0378">Hydrolase</keyword>
<comment type="pathway">
    <text evidence="5">Glycan metabolism; pectin degradation; 2-dehydro-3-deoxy-D-gluconate from pectin: step 1/5.</text>
</comment>
<dbReference type="GO" id="GO:0042545">
    <property type="term" value="P:cell wall modification"/>
    <property type="evidence" value="ECO:0007669"/>
    <property type="project" value="UniProtKB-UniRule"/>
</dbReference>
<name>A0A6N8HYB9_9FIRM</name>
<dbReference type="PANTHER" id="PTHR31321:SF57">
    <property type="entry name" value="PECTINESTERASE 53-RELATED"/>
    <property type="match status" value="1"/>
</dbReference>
<feature type="active site" evidence="4">
    <location>
        <position position="149"/>
    </location>
</feature>
<dbReference type="InterPro" id="IPR000070">
    <property type="entry name" value="Pectinesterase_cat"/>
</dbReference>
<dbReference type="InterPro" id="IPR033131">
    <property type="entry name" value="Pectinesterase_Asp_AS"/>
</dbReference>
<accession>A0A6N8HYB9</accession>
<evidence type="ECO:0000256" key="3">
    <source>
        <dbReference type="ARBA" id="ARBA00023085"/>
    </source>
</evidence>
<dbReference type="InterPro" id="IPR011050">
    <property type="entry name" value="Pectin_lyase_fold/virulence"/>
</dbReference>
<dbReference type="Pfam" id="PF01095">
    <property type="entry name" value="Pectinesterase"/>
    <property type="match status" value="2"/>
</dbReference>
<dbReference type="SUPFAM" id="SSF51126">
    <property type="entry name" value="Pectin lyase-like"/>
    <property type="match status" value="1"/>
</dbReference>
<comment type="catalytic activity">
    <reaction evidence="5">
        <text>[(1-&gt;4)-alpha-D-galacturonosyl methyl ester](n) + n H2O = [(1-&gt;4)-alpha-D-galacturonosyl](n) + n methanol + n H(+)</text>
        <dbReference type="Rhea" id="RHEA:22380"/>
        <dbReference type="Rhea" id="RHEA-COMP:14570"/>
        <dbReference type="Rhea" id="RHEA-COMP:14573"/>
        <dbReference type="ChEBI" id="CHEBI:15377"/>
        <dbReference type="ChEBI" id="CHEBI:15378"/>
        <dbReference type="ChEBI" id="CHEBI:17790"/>
        <dbReference type="ChEBI" id="CHEBI:140522"/>
        <dbReference type="ChEBI" id="CHEBI:140523"/>
        <dbReference type="EC" id="3.1.1.11"/>
    </reaction>
</comment>
<dbReference type="GO" id="GO:0009279">
    <property type="term" value="C:cell outer membrane"/>
    <property type="evidence" value="ECO:0007669"/>
    <property type="project" value="TreeGrafter"/>
</dbReference>
<feature type="domain" description="Pectinesterase catalytic" evidence="6">
    <location>
        <begin position="3"/>
        <end position="109"/>
    </location>
</feature>
<proteinExistence type="inferred from homology"/>
<dbReference type="GO" id="GO:0045490">
    <property type="term" value="P:pectin catabolic process"/>
    <property type="evidence" value="ECO:0007669"/>
    <property type="project" value="UniProtKB-UniRule"/>
</dbReference>
<keyword evidence="8" id="KW-1185">Reference proteome</keyword>
<evidence type="ECO:0000256" key="2">
    <source>
        <dbReference type="ARBA" id="ARBA00022801"/>
    </source>
</evidence>
<evidence type="ECO:0000313" key="8">
    <source>
        <dbReference type="Proteomes" id="UP000469440"/>
    </source>
</evidence>
<sequence>MEIYIKNGWYREKLTLFANEIQLVGEDPDRTVISFGDGANFSGANGEMLGTFRSYTLYMNARRALLENLSVKNTAGNGDIAGQAVAVYTDSSLARFEHVNITSRQDTLFLAPLPDQPRIPDSFKGPGEQMPRRPCMDYFRDCRVEGDVDFIFGGAEAAFENCEIVSANRGKSINGYVTAACTPLDQTYGFLFYRCRLDSDCAPGTVYLGRPWREHAAAAFLNCKIGSHITERGWADWEGRPQDRTAVRFEEFGNRGSGAAVSARAPWVHLLTRKEAARRINRIHEIDRLTLQSHRNRPENF</sequence>
<dbReference type="UniPathway" id="UPA00545">
    <property type="reaction ID" value="UER00823"/>
</dbReference>
<evidence type="ECO:0000256" key="4">
    <source>
        <dbReference type="PROSITE-ProRule" id="PRU10040"/>
    </source>
</evidence>
<gene>
    <name evidence="7" type="primary">pemA</name>
    <name evidence="7" type="ORF">CAFE_12120</name>
</gene>
<protein>
    <recommendedName>
        <fullName evidence="5">Pectinesterase</fullName>
        <ecNumber evidence="5">3.1.1.11</ecNumber>
    </recommendedName>
</protein>
<dbReference type="EMBL" id="VWXL01000036">
    <property type="protein sequence ID" value="MVB10520.1"/>
    <property type="molecule type" value="Genomic_DNA"/>
</dbReference>
<dbReference type="GO" id="GO:0030599">
    <property type="term" value="F:pectinesterase activity"/>
    <property type="evidence" value="ECO:0007669"/>
    <property type="project" value="UniProtKB-UniRule"/>
</dbReference>
<dbReference type="AlphaFoldDB" id="A0A6N8HYB9"/>
<comment type="caution">
    <text evidence="7">The sequence shown here is derived from an EMBL/GenBank/DDBJ whole genome shotgun (WGS) entry which is preliminary data.</text>
</comment>
<evidence type="ECO:0000259" key="6">
    <source>
        <dbReference type="Pfam" id="PF01095"/>
    </source>
</evidence>
<dbReference type="PROSITE" id="PS00503">
    <property type="entry name" value="PECTINESTERASE_2"/>
    <property type="match status" value="1"/>
</dbReference>
<dbReference type="EC" id="3.1.1.11" evidence="5"/>
<evidence type="ECO:0000256" key="1">
    <source>
        <dbReference type="ARBA" id="ARBA00008891"/>
    </source>
</evidence>
<comment type="similarity">
    <text evidence="1">Belongs to the pectinesterase family.</text>
</comment>
<dbReference type="InterPro" id="IPR012334">
    <property type="entry name" value="Pectin_lyas_fold"/>
</dbReference>